<evidence type="ECO:0000313" key="4">
    <source>
        <dbReference type="EMBL" id="PMD29477.1"/>
    </source>
</evidence>
<dbReference type="InterPro" id="IPR036770">
    <property type="entry name" value="Ankyrin_rpt-contain_sf"/>
</dbReference>
<keyword evidence="2 3" id="KW-0040">ANK repeat</keyword>
<dbReference type="AlphaFoldDB" id="A0A2J6QT81"/>
<gene>
    <name evidence="4" type="ORF">L207DRAFT_392927</name>
</gene>
<reference evidence="4 5" key="1">
    <citation type="submission" date="2016-04" db="EMBL/GenBank/DDBJ databases">
        <title>A degradative enzymes factory behind the ericoid mycorrhizal symbiosis.</title>
        <authorList>
            <consortium name="DOE Joint Genome Institute"/>
            <person name="Martino E."/>
            <person name="Morin E."/>
            <person name="Grelet G."/>
            <person name="Kuo A."/>
            <person name="Kohler A."/>
            <person name="Daghino S."/>
            <person name="Barry K."/>
            <person name="Choi C."/>
            <person name="Cichocki N."/>
            <person name="Clum A."/>
            <person name="Copeland A."/>
            <person name="Hainaut M."/>
            <person name="Haridas S."/>
            <person name="Labutti K."/>
            <person name="Lindquist E."/>
            <person name="Lipzen A."/>
            <person name="Khouja H.-R."/>
            <person name="Murat C."/>
            <person name="Ohm R."/>
            <person name="Olson A."/>
            <person name="Spatafora J."/>
            <person name="Veneault-Fourrey C."/>
            <person name="Henrissat B."/>
            <person name="Grigoriev I."/>
            <person name="Martin F."/>
            <person name="Perotto S."/>
        </authorList>
    </citation>
    <scope>NUCLEOTIDE SEQUENCE [LARGE SCALE GENOMIC DNA]</scope>
    <source>
        <strain evidence="4 5">F</strain>
    </source>
</reference>
<feature type="non-terminal residue" evidence="4">
    <location>
        <position position="68"/>
    </location>
</feature>
<dbReference type="OrthoDB" id="5428966at2759"/>
<name>A0A2J6QT81_HYAVF</name>
<evidence type="ECO:0000256" key="3">
    <source>
        <dbReference type="PROSITE-ProRule" id="PRU00023"/>
    </source>
</evidence>
<feature type="repeat" description="ANK" evidence="3">
    <location>
        <begin position="15"/>
        <end position="47"/>
    </location>
</feature>
<dbReference type="SMART" id="SM00248">
    <property type="entry name" value="ANK"/>
    <property type="match status" value="1"/>
</dbReference>
<sequence length="68" mass="7537">VLLSRRARIKAEDNSRKTALHYAVKNGLVAIVQLLLEKGANVNVKDGLGNIALDYVLKNKHKAMAWLL</sequence>
<dbReference type="PROSITE" id="PS50088">
    <property type="entry name" value="ANK_REPEAT"/>
    <property type="match status" value="1"/>
</dbReference>
<evidence type="ECO:0000313" key="5">
    <source>
        <dbReference type="Proteomes" id="UP000235786"/>
    </source>
</evidence>
<accession>A0A2J6QT81</accession>
<dbReference type="Proteomes" id="UP000235786">
    <property type="component" value="Unassembled WGS sequence"/>
</dbReference>
<dbReference type="SUPFAM" id="SSF48403">
    <property type="entry name" value="Ankyrin repeat"/>
    <property type="match status" value="1"/>
</dbReference>
<keyword evidence="1" id="KW-0677">Repeat</keyword>
<dbReference type="PROSITE" id="PS50297">
    <property type="entry name" value="ANK_REP_REGION"/>
    <property type="match status" value="1"/>
</dbReference>
<feature type="non-terminal residue" evidence="4">
    <location>
        <position position="1"/>
    </location>
</feature>
<keyword evidence="5" id="KW-1185">Reference proteome</keyword>
<dbReference type="PANTHER" id="PTHR24171">
    <property type="entry name" value="ANKYRIN REPEAT DOMAIN-CONTAINING PROTEIN 39-RELATED"/>
    <property type="match status" value="1"/>
</dbReference>
<dbReference type="InterPro" id="IPR002110">
    <property type="entry name" value="Ankyrin_rpt"/>
</dbReference>
<dbReference type="STRING" id="1149755.A0A2J6QT81"/>
<dbReference type="Gene3D" id="1.25.40.20">
    <property type="entry name" value="Ankyrin repeat-containing domain"/>
    <property type="match status" value="1"/>
</dbReference>
<proteinExistence type="predicted"/>
<organism evidence="4 5">
    <name type="scientific">Hyaloscypha variabilis (strain UAMH 11265 / GT02V1 / F)</name>
    <name type="common">Meliniomyces variabilis</name>
    <dbReference type="NCBI Taxonomy" id="1149755"/>
    <lineage>
        <taxon>Eukaryota</taxon>
        <taxon>Fungi</taxon>
        <taxon>Dikarya</taxon>
        <taxon>Ascomycota</taxon>
        <taxon>Pezizomycotina</taxon>
        <taxon>Leotiomycetes</taxon>
        <taxon>Helotiales</taxon>
        <taxon>Hyaloscyphaceae</taxon>
        <taxon>Hyaloscypha</taxon>
        <taxon>Hyaloscypha variabilis</taxon>
    </lineage>
</organism>
<evidence type="ECO:0000256" key="2">
    <source>
        <dbReference type="ARBA" id="ARBA00023043"/>
    </source>
</evidence>
<evidence type="ECO:0000256" key="1">
    <source>
        <dbReference type="ARBA" id="ARBA00022737"/>
    </source>
</evidence>
<protein>
    <submittedName>
        <fullName evidence="4">Ankyrin</fullName>
    </submittedName>
</protein>
<dbReference type="Pfam" id="PF13857">
    <property type="entry name" value="Ank_5"/>
    <property type="match status" value="1"/>
</dbReference>
<dbReference type="EMBL" id="KZ613974">
    <property type="protein sequence ID" value="PMD29477.1"/>
    <property type="molecule type" value="Genomic_DNA"/>
</dbReference>